<reference evidence="2 3" key="1">
    <citation type="submission" date="2013-01" db="EMBL/GenBank/DDBJ databases">
        <title>The Genome Sequence of Clostridium clostridioforme 90A8.</title>
        <authorList>
            <consortium name="The Broad Institute Genome Sequencing Platform"/>
            <person name="Earl A."/>
            <person name="Ward D."/>
            <person name="Feldgarden M."/>
            <person name="Gevers D."/>
            <person name="Courvalin P."/>
            <person name="Lambert T."/>
            <person name="Walker B."/>
            <person name="Young S.K."/>
            <person name="Zeng Q."/>
            <person name="Gargeya S."/>
            <person name="Fitzgerald M."/>
            <person name="Haas B."/>
            <person name="Abouelleil A."/>
            <person name="Alvarado L."/>
            <person name="Arachchi H.M."/>
            <person name="Berlin A.M."/>
            <person name="Chapman S.B."/>
            <person name="Dewar J."/>
            <person name="Goldberg J."/>
            <person name="Griggs A."/>
            <person name="Gujja S."/>
            <person name="Hansen M."/>
            <person name="Howarth C."/>
            <person name="Imamovic A."/>
            <person name="Larimer J."/>
            <person name="McCowan C."/>
            <person name="Murphy C."/>
            <person name="Neiman D."/>
            <person name="Pearson M."/>
            <person name="Priest M."/>
            <person name="Roberts A."/>
            <person name="Saif S."/>
            <person name="Shea T."/>
            <person name="Sisk P."/>
            <person name="Sykes S."/>
            <person name="Wortman J."/>
            <person name="Nusbaum C."/>
            <person name="Birren B."/>
        </authorList>
    </citation>
    <scope>NUCLEOTIDE SEQUENCE [LARGE SCALE GENOMIC DNA]</scope>
    <source>
        <strain evidence="2 3">90A8</strain>
    </source>
</reference>
<protein>
    <recommendedName>
        <fullName evidence="1">Transposase IS110-like N-terminal domain-containing protein</fullName>
    </recommendedName>
</protein>
<dbReference type="AlphaFoldDB" id="A0A0E2H547"/>
<gene>
    <name evidence="2" type="ORF">HMPREF1090_04252</name>
</gene>
<dbReference type="EMBL" id="AGYR01000047">
    <property type="protein sequence ID" value="ENZ10271.1"/>
    <property type="molecule type" value="Genomic_DNA"/>
</dbReference>
<evidence type="ECO:0000259" key="1">
    <source>
        <dbReference type="Pfam" id="PF01548"/>
    </source>
</evidence>
<dbReference type="Pfam" id="PF01548">
    <property type="entry name" value="DEDD_Tnp_IS110"/>
    <property type="match status" value="1"/>
</dbReference>
<proteinExistence type="predicted"/>
<dbReference type="InterPro" id="IPR002525">
    <property type="entry name" value="Transp_IS110-like_N"/>
</dbReference>
<dbReference type="GO" id="GO:0004803">
    <property type="term" value="F:transposase activity"/>
    <property type="evidence" value="ECO:0007669"/>
    <property type="project" value="InterPro"/>
</dbReference>
<organism evidence="2 3">
    <name type="scientific">[Clostridium] clostridioforme 90A8</name>
    <dbReference type="NCBI Taxonomy" id="999408"/>
    <lineage>
        <taxon>Bacteria</taxon>
        <taxon>Bacillati</taxon>
        <taxon>Bacillota</taxon>
        <taxon>Clostridia</taxon>
        <taxon>Lachnospirales</taxon>
        <taxon>Lachnospiraceae</taxon>
        <taxon>Enterocloster</taxon>
    </lineage>
</organism>
<dbReference type="GO" id="GO:0006313">
    <property type="term" value="P:DNA transposition"/>
    <property type="evidence" value="ECO:0007669"/>
    <property type="project" value="InterPro"/>
</dbReference>
<dbReference type="PATRIC" id="fig|999408.3.peg.4568"/>
<accession>A0A0E2H547</accession>
<evidence type="ECO:0000313" key="2">
    <source>
        <dbReference type="EMBL" id="ENZ10271.1"/>
    </source>
</evidence>
<name>A0A0E2H547_9FIRM</name>
<sequence length="189" mass="21232">MGYRWYHANLSDWRSLTMLNAVGIDVSKGKSTVSVLQPGGTVLKRPFDVVHSSSSLNNLSRFIQHLDGETRVVMECTGRYHEPILHSLHDAGIFGSAVNPHLIKNFCSNTIRKVRSDPADSRKIVRYALDNRASLRQYSTMDTTRTQLKTLNSQMDFFTKQKVAARTNLISLLDMTYPGVNSLFSGPAR</sequence>
<dbReference type="PANTHER" id="PTHR33055:SF17">
    <property type="entry name" value="THIRD ORF IN TRANSPOSON ISC1491"/>
    <property type="match status" value="1"/>
</dbReference>
<dbReference type="InterPro" id="IPR047650">
    <property type="entry name" value="Transpos_IS110"/>
</dbReference>
<evidence type="ECO:0000313" key="3">
    <source>
        <dbReference type="Proteomes" id="UP000013085"/>
    </source>
</evidence>
<feature type="domain" description="Transposase IS110-like N-terminal" evidence="1">
    <location>
        <begin position="22"/>
        <end position="178"/>
    </location>
</feature>
<dbReference type="PANTHER" id="PTHR33055">
    <property type="entry name" value="TRANSPOSASE FOR INSERTION SEQUENCE ELEMENT IS1111A"/>
    <property type="match status" value="1"/>
</dbReference>
<comment type="caution">
    <text evidence="2">The sequence shown here is derived from an EMBL/GenBank/DDBJ whole genome shotgun (WGS) entry which is preliminary data.</text>
</comment>
<dbReference type="Proteomes" id="UP000013085">
    <property type="component" value="Unassembled WGS sequence"/>
</dbReference>
<dbReference type="GO" id="GO:0003677">
    <property type="term" value="F:DNA binding"/>
    <property type="evidence" value="ECO:0007669"/>
    <property type="project" value="InterPro"/>
</dbReference>
<dbReference type="HOGENOM" id="CLU_036902_6_3_9"/>